<evidence type="ECO:0000256" key="15">
    <source>
        <dbReference type="ARBA" id="ARBA00025176"/>
    </source>
</evidence>
<evidence type="ECO:0000256" key="12">
    <source>
        <dbReference type="ARBA" id="ARBA00023125"/>
    </source>
</evidence>
<comment type="similarity">
    <text evidence="4">Belongs to the begomovirus nuclear shuttle protein family.</text>
</comment>
<evidence type="ECO:0000256" key="2">
    <source>
        <dbReference type="ARBA" id="ARBA00004192"/>
    </source>
</evidence>
<dbReference type="PRINTS" id="PR00225">
    <property type="entry name" value="GEMCOATBR1"/>
</dbReference>
<evidence type="ECO:0000256" key="1">
    <source>
        <dbReference type="ARBA" id="ARBA00004147"/>
    </source>
</evidence>
<dbReference type="GO" id="GO:0005198">
    <property type="term" value="F:structural molecule activity"/>
    <property type="evidence" value="ECO:0007669"/>
    <property type="project" value="InterPro"/>
</dbReference>
<proteinExistence type="inferred from homology"/>
<evidence type="ECO:0000256" key="8">
    <source>
        <dbReference type="ARBA" id="ARBA00022562"/>
    </source>
</evidence>
<comment type="subunit">
    <text evidence="16">Binds to single-stranded and double-stranded viral DNA. Interacts with the host nuclear shuttle interacting (NSI) protein. This interaction may allow NSP to recruit NSI monomers to the viral genome and thus regulate nuclear export of viral genome by NSP.</text>
</comment>
<evidence type="ECO:0000256" key="17">
    <source>
        <dbReference type="ARBA" id="ARBA00029578"/>
    </source>
</evidence>
<evidence type="ECO:0000256" key="10">
    <source>
        <dbReference type="ARBA" id="ARBA00022870"/>
    </source>
</evidence>
<evidence type="ECO:0000256" key="13">
    <source>
        <dbReference type="ARBA" id="ARBA00023136"/>
    </source>
</evidence>
<evidence type="ECO:0000256" key="6">
    <source>
        <dbReference type="ARBA" id="ARBA00022448"/>
    </source>
</evidence>
<evidence type="ECO:0000256" key="9">
    <source>
        <dbReference type="ARBA" id="ARBA00022581"/>
    </source>
</evidence>
<dbReference type="InterPro" id="IPR000263">
    <property type="entry name" value="GV_A/BR1_coat"/>
</dbReference>
<evidence type="ECO:0000256" key="3">
    <source>
        <dbReference type="ARBA" id="ARBA00004501"/>
    </source>
</evidence>
<keyword evidence="12" id="KW-0238">DNA-binding</keyword>
<comment type="subcellular location">
    <subcellularLocation>
        <location evidence="3">Host cell membrane</location>
        <topology evidence="3">Peripheral membrane protein</topology>
        <orientation evidence="3">Cytoplasmic side</orientation>
    </subcellularLocation>
    <subcellularLocation>
        <location evidence="2">Host cytoplasm</location>
    </subcellularLocation>
    <subcellularLocation>
        <location evidence="1">Host nucleus</location>
    </subcellularLocation>
</comment>
<evidence type="ECO:0000256" key="7">
    <source>
        <dbReference type="ARBA" id="ARBA00022511"/>
    </source>
</evidence>
<evidence type="ECO:0000256" key="18">
    <source>
        <dbReference type="ARBA" id="ARBA00029763"/>
    </source>
</evidence>
<gene>
    <name evidence="19" type="primary">BV1</name>
</gene>
<keyword evidence="10" id="KW-1043">Host membrane</keyword>
<keyword evidence="14" id="KW-1035">Host cytoplasm</keyword>
<dbReference type="GO" id="GO:0020002">
    <property type="term" value="C:host cell plasma membrane"/>
    <property type="evidence" value="ECO:0007669"/>
    <property type="project" value="UniProtKB-SubCell"/>
</dbReference>
<sequence length="260" mass="29974">MRSVLHTPRLTPFPRDRRFNSAGKGRPYRLYRRRVPVRSLARRELFGDDHTRAFTYKTLSEDQCGPEFTITNNDYKSSYISMPVKTRSQNNNRVRDYVKLVSISFTGTICVKNIQMESDGSRLMGLHGLFTCVLVRDKTPRVYSTREPLIPFPQLFGSINASCADLSIQDPYKDRFAVIRQVSYPVNTDKGYHMCRIKGSRRLNGKYPIWVTFKDDGGDGDSSGLYSNTCKNAILVYYVWLSDVSSQLEMYCKFVTRYIG</sequence>
<evidence type="ECO:0000256" key="5">
    <source>
        <dbReference type="ARBA" id="ARBA00014908"/>
    </source>
</evidence>
<accession>A0A0K2F2K9</accession>
<reference evidence="19" key="1">
    <citation type="submission" date="2015-04" db="EMBL/GenBank/DDBJ databases">
        <authorList>
            <person name="Syromyatnikov M.Y."/>
            <person name="Popov V.N."/>
        </authorList>
    </citation>
    <scope>NUCLEOTIDE SEQUENCE</scope>
    <source>
        <strain evidence="19">Gujarat:IC565731:2014</strain>
    </source>
</reference>
<dbReference type="GO" id="GO:0043657">
    <property type="term" value="C:host cell"/>
    <property type="evidence" value="ECO:0007669"/>
    <property type="project" value="InterPro"/>
</dbReference>
<dbReference type="GO" id="GO:0042025">
    <property type="term" value="C:host cell nucleus"/>
    <property type="evidence" value="ECO:0007669"/>
    <property type="project" value="UniProtKB-SubCell"/>
</dbReference>
<keyword evidence="8" id="KW-1048">Host nucleus</keyword>
<dbReference type="GO" id="GO:0046740">
    <property type="term" value="P:transport of virus in host, cell to cell"/>
    <property type="evidence" value="ECO:0007669"/>
    <property type="project" value="UniProtKB-KW"/>
</dbReference>
<evidence type="ECO:0000256" key="14">
    <source>
        <dbReference type="ARBA" id="ARBA00023200"/>
    </source>
</evidence>
<dbReference type="GO" id="GO:0003697">
    <property type="term" value="F:single-stranded DNA binding"/>
    <property type="evidence" value="ECO:0007669"/>
    <property type="project" value="InterPro"/>
</dbReference>
<protein>
    <recommendedName>
        <fullName evidence="5">Nuclear shuttle protein</fullName>
    </recommendedName>
    <alternativeName>
        <fullName evidence="17">Protein BR1</fullName>
    </alternativeName>
    <alternativeName>
        <fullName evidence="18">Protein BV1</fullName>
    </alternativeName>
</protein>
<dbReference type="InterPro" id="IPR001530">
    <property type="entry name" value="Gemini_BR1"/>
</dbReference>
<keyword evidence="7" id="KW-1032">Host cell membrane</keyword>
<dbReference type="GO" id="GO:0019028">
    <property type="term" value="C:viral capsid"/>
    <property type="evidence" value="ECO:0007669"/>
    <property type="project" value="InterPro"/>
</dbReference>
<dbReference type="Pfam" id="PF00844">
    <property type="entry name" value="Gemini_coat"/>
    <property type="match status" value="1"/>
</dbReference>
<evidence type="ECO:0000313" key="19">
    <source>
        <dbReference type="EMBL" id="ALA40032.1"/>
    </source>
</evidence>
<keyword evidence="11" id="KW-0916">Viral movement protein</keyword>
<keyword evidence="13" id="KW-0472">Membrane</keyword>
<comment type="function">
    <text evidence="15">Binds to the genomic viral ssDNA, shuttles it into and out of the cell nucleus. Begomoviruses use 2 proteins to transport their DNA from cell to cell. The nuclear shuttle protein (NSP) shuttles it between nucleus and cytoplasm and the movement protein (MP) probably transports the DNA-NSP complex to the cell periphery and facilitates movement across the cell wall.</text>
</comment>
<dbReference type="GO" id="GO:0051027">
    <property type="term" value="P:DNA transport"/>
    <property type="evidence" value="ECO:0007669"/>
    <property type="project" value="InterPro"/>
</dbReference>
<organism evidence="19">
    <name type="scientific">Jatropha leaf curl virus</name>
    <dbReference type="NCBI Taxonomy" id="543876"/>
    <lineage>
        <taxon>Viruses</taxon>
        <taxon>Monodnaviria</taxon>
        <taxon>Shotokuvirae</taxon>
        <taxon>Cressdnaviricota</taxon>
        <taxon>Repensiviricetes</taxon>
        <taxon>Geplafuvirales</taxon>
        <taxon>Geminiviridae</taxon>
        <taxon>Begomovirus</taxon>
        <taxon>Begomovirus jatrophae</taxon>
    </lineage>
</organism>
<keyword evidence="6" id="KW-0813">Transport</keyword>
<dbReference type="EMBL" id="KR349062">
    <property type="protein sequence ID" value="ALA40032.1"/>
    <property type="molecule type" value="Genomic_DNA"/>
</dbReference>
<name>A0A0K2F2K9_9GEMI</name>
<evidence type="ECO:0000256" key="11">
    <source>
        <dbReference type="ARBA" id="ARBA00023031"/>
    </source>
</evidence>
<evidence type="ECO:0000256" key="16">
    <source>
        <dbReference type="ARBA" id="ARBA00026026"/>
    </source>
</evidence>
<evidence type="ECO:0000256" key="4">
    <source>
        <dbReference type="ARBA" id="ARBA00005789"/>
    </source>
</evidence>
<dbReference type="GO" id="GO:0030430">
    <property type="term" value="C:host cell cytoplasm"/>
    <property type="evidence" value="ECO:0007669"/>
    <property type="project" value="UniProtKB-SubCell"/>
</dbReference>
<keyword evidence="9" id="KW-0945">Host-virus interaction</keyword>